<comment type="caution">
    <text evidence="2">The sequence shown here is derived from an EMBL/GenBank/DDBJ whole genome shotgun (WGS) entry which is preliminary data.</text>
</comment>
<protein>
    <recommendedName>
        <fullName evidence="4">Retropepsins domain-containing protein</fullName>
    </recommendedName>
</protein>
<dbReference type="AlphaFoldDB" id="A0A4S8I7B7"/>
<organism evidence="2 3">
    <name type="scientific">Musa balbisiana</name>
    <name type="common">Banana</name>
    <dbReference type="NCBI Taxonomy" id="52838"/>
    <lineage>
        <taxon>Eukaryota</taxon>
        <taxon>Viridiplantae</taxon>
        <taxon>Streptophyta</taxon>
        <taxon>Embryophyta</taxon>
        <taxon>Tracheophyta</taxon>
        <taxon>Spermatophyta</taxon>
        <taxon>Magnoliopsida</taxon>
        <taxon>Liliopsida</taxon>
        <taxon>Zingiberales</taxon>
        <taxon>Musaceae</taxon>
        <taxon>Musa</taxon>
    </lineage>
</organism>
<evidence type="ECO:0000313" key="3">
    <source>
        <dbReference type="Proteomes" id="UP000317650"/>
    </source>
</evidence>
<dbReference type="Proteomes" id="UP000317650">
    <property type="component" value="Unassembled WGS sequence"/>
</dbReference>
<proteinExistence type="predicted"/>
<reference evidence="2 3" key="1">
    <citation type="journal article" date="2019" name="Nat. Plants">
        <title>Genome sequencing of Musa balbisiana reveals subgenome evolution and function divergence in polyploid bananas.</title>
        <authorList>
            <person name="Yao X."/>
        </authorList>
    </citation>
    <scope>NUCLEOTIDE SEQUENCE [LARGE SCALE GENOMIC DNA]</scope>
    <source>
        <strain evidence="3">cv. DH-PKW</strain>
        <tissue evidence="2">Leaves</tissue>
    </source>
</reference>
<evidence type="ECO:0000313" key="2">
    <source>
        <dbReference type="EMBL" id="THU42912.1"/>
    </source>
</evidence>
<evidence type="ECO:0008006" key="4">
    <source>
        <dbReference type="Google" id="ProtNLM"/>
    </source>
</evidence>
<feature type="coiled-coil region" evidence="1">
    <location>
        <begin position="20"/>
        <end position="102"/>
    </location>
</feature>
<accession>A0A4S8I7B7</accession>
<keyword evidence="3" id="KW-1185">Reference proteome</keyword>
<evidence type="ECO:0000256" key="1">
    <source>
        <dbReference type="SAM" id="Coils"/>
    </source>
</evidence>
<keyword evidence="1" id="KW-0175">Coiled coil</keyword>
<sequence length="183" mass="21338">MKLYVRIWSYDILTLLMLEIKKLQGALNLEKERAKEFEEAQQLLISLAQENSQLRKEVEDWKQKYSNLEGESMELDRLKMEKADLLKEIQALKEEEEEEETYVLLAEETQTILTTEANESRKTKNMLFNLKVQLEIPGASTFKVNAILDTGATTYCVDEKVIPKEAMEKNPFLVHFSEITFKP</sequence>
<gene>
    <name evidence="2" type="ORF">C4D60_Mb00t02080</name>
</gene>
<dbReference type="EMBL" id="PYDT01000260">
    <property type="protein sequence ID" value="THU42912.1"/>
    <property type="molecule type" value="Genomic_DNA"/>
</dbReference>
<name>A0A4S8I7B7_MUSBA</name>